<proteinExistence type="inferred from homology"/>
<comment type="similarity">
    <text evidence="3">Belongs to the peptidase U32 family.</text>
</comment>
<dbReference type="GO" id="GO:0006508">
    <property type="term" value="P:proteolysis"/>
    <property type="evidence" value="ECO:0007669"/>
    <property type="project" value="UniProtKB-KW"/>
</dbReference>
<dbReference type="InterPro" id="IPR051454">
    <property type="entry name" value="RNA/ubiquinone_mod_enzymes"/>
</dbReference>
<comment type="caution">
    <text evidence="5">The sequence shown here is derived from an EMBL/GenBank/DDBJ whole genome shotgun (WGS) entry which is preliminary data.</text>
</comment>
<keyword evidence="2" id="KW-0378">Hydrolase</keyword>
<dbReference type="PANTHER" id="PTHR30217">
    <property type="entry name" value="PEPTIDASE U32 FAMILY"/>
    <property type="match status" value="1"/>
</dbReference>
<feature type="domain" description="Peptidase family U32 C-terminal" evidence="4">
    <location>
        <begin position="307"/>
        <end position="389"/>
    </location>
</feature>
<evidence type="ECO:0000313" key="6">
    <source>
        <dbReference type="Proteomes" id="UP000886861"/>
    </source>
</evidence>
<evidence type="ECO:0000256" key="2">
    <source>
        <dbReference type="ARBA" id="ARBA00022801"/>
    </source>
</evidence>
<dbReference type="InterPro" id="IPR032525">
    <property type="entry name" value="Peptidase_U32_C"/>
</dbReference>
<dbReference type="Pfam" id="PF16325">
    <property type="entry name" value="Peptidase_U32_C"/>
    <property type="match status" value="1"/>
</dbReference>
<dbReference type="PROSITE" id="PS01276">
    <property type="entry name" value="PEPTIDASE_U32"/>
    <property type="match status" value="1"/>
</dbReference>
<keyword evidence="1" id="KW-0645">Protease</keyword>
<gene>
    <name evidence="5" type="ORF">IAA62_02520</name>
</gene>
<dbReference type="InterPro" id="IPR011060">
    <property type="entry name" value="RibuloseP-bd_barrel"/>
</dbReference>
<sequence>MVELLAPAGTFLKLKTAFKFGADAVYFAGKKFGLRAFAGNFEDDEIEKAVNYAHSLNKKVYITVNILAHEADFDGLKEYIEYLDKIGVDAVIVADVGIIKLIRDVAPNLDIHVSTQANVTNSYSAKFFQDMGVKRIVLARELSIEEIKKIHEVVPDMELEAFVHGAMCISYSGRCLLSNYFTGRDSNRGACVQACRWEYTITEKSRQGQQFPIEEDERGTYILNSKDLCMIKHLKELEEAGICSFKIEGRMKSEYYVACTVNAYRRALNGEDVDISELEKSSHRLFTTGFYFGEKDKECFTSSSPVQTHEFMALVLEDAKDGYVKIEQRNRFKVGDTLEVLSPDENFNKKIKVTEIKNLKGELIDDAKKVQEMLLLKTDLHLKEGDILRAKKL</sequence>
<dbReference type="Gene3D" id="2.40.30.10">
    <property type="entry name" value="Translation factors"/>
    <property type="match status" value="1"/>
</dbReference>
<dbReference type="PANTHER" id="PTHR30217:SF6">
    <property type="entry name" value="TRNA HYDROXYLATION PROTEIN P"/>
    <property type="match status" value="1"/>
</dbReference>
<evidence type="ECO:0000256" key="3">
    <source>
        <dbReference type="ARBA" id="ARBA00038374"/>
    </source>
</evidence>
<evidence type="ECO:0000256" key="1">
    <source>
        <dbReference type="ARBA" id="ARBA00022670"/>
    </source>
</evidence>
<reference evidence="5" key="1">
    <citation type="submission" date="2020-10" db="EMBL/GenBank/DDBJ databases">
        <authorList>
            <person name="Gilroy R."/>
        </authorList>
    </citation>
    <scope>NUCLEOTIDE SEQUENCE</scope>
    <source>
        <strain evidence="5">CHK186-9395</strain>
    </source>
</reference>
<protein>
    <submittedName>
        <fullName evidence="5">U32 family peptidase</fullName>
    </submittedName>
</protein>
<dbReference type="SUPFAM" id="SSF51366">
    <property type="entry name" value="Ribulose-phoshate binding barrel"/>
    <property type="match status" value="1"/>
</dbReference>
<reference evidence="5" key="2">
    <citation type="journal article" date="2021" name="PeerJ">
        <title>Extensive microbial diversity within the chicken gut microbiome revealed by metagenomics and culture.</title>
        <authorList>
            <person name="Gilroy R."/>
            <person name="Ravi A."/>
            <person name="Getino M."/>
            <person name="Pursley I."/>
            <person name="Horton D.L."/>
            <person name="Alikhan N.F."/>
            <person name="Baker D."/>
            <person name="Gharbi K."/>
            <person name="Hall N."/>
            <person name="Watson M."/>
            <person name="Adriaenssens E.M."/>
            <person name="Foster-Nyarko E."/>
            <person name="Jarju S."/>
            <person name="Secka A."/>
            <person name="Antonio M."/>
            <person name="Oren A."/>
            <person name="Chaudhuri R.R."/>
            <person name="La Ragione R."/>
            <person name="Hildebrand F."/>
            <person name="Pallen M.J."/>
        </authorList>
    </citation>
    <scope>NUCLEOTIDE SEQUENCE</scope>
    <source>
        <strain evidence="5">CHK186-9395</strain>
    </source>
</reference>
<dbReference type="Proteomes" id="UP000886861">
    <property type="component" value="Unassembled WGS sequence"/>
</dbReference>
<dbReference type="GO" id="GO:0008233">
    <property type="term" value="F:peptidase activity"/>
    <property type="evidence" value="ECO:0007669"/>
    <property type="project" value="UniProtKB-KW"/>
</dbReference>
<dbReference type="Pfam" id="PF01136">
    <property type="entry name" value="Peptidase_U32"/>
    <property type="match status" value="1"/>
</dbReference>
<dbReference type="AlphaFoldDB" id="A0A9D1NF50"/>
<organism evidence="5 6">
    <name type="scientific">Candidatus Caccopulliclostridium gallistercoris</name>
    <dbReference type="NCBI Taxonomy" id="2840719"/>
    <lineage>
        <taxon>Bacteria</taxon>
        <taxon>Bacillati</taxon>
        <taxon>Bacillota</taxon>
        <taxon>Clostridia</taxon>
        <taxon>Candidatus Caccopulliclostridium</taxon>
    </lineage>
</organism>
<evidence type="ECO:0000259" key="4">
    <source>
        <dbReference type="Pfam" id="PF16325"/>
    </source>
</evidence>
<dbReference type="InterPro" id="IPR001539">
    <property type="entry name" value="Peptidase_U32"/>
</dbReference>
<name>A0A9D1NF50_9FIRM</name>
<dbReference type="EMBL" id="DVOJ01000008">
    <property type="protein sequence ID" value="HIV01411.1"/>
    <property type="molecule type" value="Genomic_DNA"/>
</dbReference>
<evidence type="ECO:0000313" key="5">
    <source>
        <dbReference type="EMBL" id="HIV01411.1"/>
    </source>
</evidence>
<accession>A0A9D1NF50</accession>